<dbReference type="PROSITE" id="PS01229">
    <property type="entry name" value="COF_2"/>
    <property type="match status" value="1"/>
</dbReference>
<dbReference type="Pfam" id="PF00403">
    <property type="entry name" value="HMA"/>
    <property type="match status" value="2"/>
</dbReference>
<dbReference type="EC" id="7.2.2.21" evidence="11"/>
<dbReference type="SFLD" id="SFLDF00027">
    <property type="entry name" value="p-type_atpase"/>
    <property type="match status" value="1"/>
</dbReference>
<evidence type="ECO:0000256" key="2">
    <source>
        <dbReference type="ARBA" id="ARBA00006024"/>
    </source>
</evidence>
<feature type="transmembrane region" description="Helical" evidence="13">
    <location>
        <begin position="281"/>
        <end position="302"/>
    </location>
</feature>
<dbReference type="SUPFAM" id="SSF81665">
    <property type="entry name" value="Calcium ATPase, transmembrane domain M"/>
    <property type="match status" value="1"/>
</dbReference>
<dbReference type="PROSITE" id="PS00154">
    <property type="entry name" value="ATPASE_E1_E2"/>
    <property type="match status" value="1"/>
</dbReference>
<evidence type="ECO:0000313" key="16">
    <source>
        <dbReference type="EMBL" id="MCC2124559.1"/>
    </source>
</evidence>
<dbReference type="GO" id="GO:0005524">
    <property type="term" value="F:ATP binding"/>
    <property type="evidence" value="ECO:0007669"/>
    <property type="project" value="UniProtKB-UniRule"/>
</dbReference>
<feature type="region of interest" description="Disordered" evidence="14">
    <location>
        <begin position="28"/>
        <end position="50"/>
    </location>
</feature>
<comment type="subcellular location">
    <subcellularLocation>
        <location evidence="13">Cell membrane</location>
    </subcellularLocation>
    <subcellularLocation>
        <location evidence="1">Membrane</location>
        <topology evidence="1">Multi-pass membrane protein</topology>
    </subcellularLocation>
</comment>
<comment type="similarity">
    <text evidence="2 13">Belongs to the cation transport ATPase (P-type) (TC 3.A.3) family. Type IB subfamily.</text>
</comment>
<evidence type="ECO:0000256" key="10">
    <source>
        <dbReference type="ARBA" id="ARBA00023136"/>
    </source>
</evidence>
<dbReference type="SUPFAM" id="SSF81653">
    <property type="entry name" value="Calcium ATPase, transduction domain A"/>
    <property type="match status" value="1"/>
</dbReference>
<evidence type="ECO:0000256" key="5">
    <source>
        <dbReference type="ARBA" id="ARBA00022723"/>
    </source>
</evidence>
<dbReference type="PANTHER" id="PTHR48085:SF5">
    <property type="entry name" value="CADMIUM_ZINC-TRANSPORTING ATPASE HMA4-RELATED"/>
    <property type="match status" value="1"/>
</dbReference>
<gene>
    <name evidence="16" type="primary">cadA</name>
    <name evidence="16" type="ORF">LKD36_00020</name>
</gene>
<keyword evidence="7 13" id="KW-0067">ATP-binding</keyword>
<dbReference type="NCBIfam" id="TIGR01525">
    <property type="entry name" value="ATPase-IB_hvy"/>
    <property type="match status" value="1"/>
</dbReference>
<dbReference type="InterPro" id="IPR023298">
    <property type="entry name" value="ATPase_P-typ_TM_dom_sf"/>
</dbReference>
<dbReference type="GO" id="GO:0046872">
    <property type="term" value="F:metal ion binding"/>
    <property type="evidence" value="ECO:0007669"/>
    <property type="project" value="UniProtKB-KW"/>
</dbReference>
<evidence type="ECO:0000256" key="14">
    <source>
        <dbReference type="SAM" id="MobiDB-lite"/>
    </source>
</evidence>
<dbReference type="AlphaFoldDB" id="A0AAE3A4U8"/>
<feature type="transmembrane region" description="Helical" evidence="13">
    <location>
        <begin position="483"/>
        <end position="503"/>
    </location>
</feature>
<accession>A0AAE3A4U8</accession>
<dbReference type="NCBIfam" id="TIGR01494">
    <property type="entry name" value="ATPase_P-type"/>
    <property type="match status" value="1"/>
</dbReference>
<dbReference type="SFLD" id="SFLDS00003">
    <property type="entry name" value="Haloacid_Dehalogenase"/>
    <property type="match status" value="1"/>
</dbReference>
<dbReference type="InterPro" id="IPR044492">
    <property type="entry name" value="P_typ_ATPase_HD_dom"/>
</dbReference>
<dbReference type="NCBIfam" id="TIGR01512">
    <property type="entry name" value="ATPase-IB2_Cd"/>
    <property type="match status" value="1"/>
</dbReference>
<dbReference type="PRINTS" id="PR00119">
    <property type="entry name" value="CATATPASE"/>
</dbReference>
<keyword evidence="8" id="KW-1278">Translocase</keyword>
<evidence type="ECO:0000256" key="13">
    <source>
        <dbReference type="RuleBase" id="RU362081"/>
    </source>
</evidence>
<dbReference type="PRINTS" id="PR00941">
    <property type="entry name" value="CDATPASE"/>
</dbReference>
<dbReference type="InterPro" id="IPR001757">
    <property type="entry name" value="P_typ_ATPase"/>
</dbReference>
<dbReference type="PROSITE" id="PS50846">
    <property type="entry name" value="HMA_2"/>
    <property type="match status" value="2"/>
</dbReference>
<dbReference type="EMBL" id="JAJEPS010000001">
    <property type="protein sequence ID" value="MCC2124559.1"/>
    <property type="molecule type" value="Genomic_DNA"/>
</dbReference>
<protein>
    <recommendedName>
        <fullName evidence="11">Cd(2+)-exporting ATPase</fullName>
        <ecNumber evidence="11">7.2.2.21</ecNumber>
    </recommendedName>
</protein>
<dbReference type="InterPro" id="IPR006121">
    <property type="entry name" value="HMA_dom"/>
</dbReference>
<keyword evidence="10 13" id="KW-0472">Membrane</keyword>
<evidence type="ECO:0000256" key="12">
    <source>
        <dbReference type="ARBA" id="ARBA00049338"/>
    </source>
</evidence>
<dbReference type="Gene3D" id="3.40.1110.10">
    <property type="entry name" value="Calcium-transporting ATPase, cytoplasmic domain N"/>
    <property type="match status" value="1"/>
</dbReference>
<dbReference type="RefSeq" id="WP_308458187.1">
    <property type="nucleotide sequence ID" value="NZ_JAJEPS010000001.1"/>
</dbReference>
<dbReference type="InterPro" id="IPR036412">
    <property type="entry name" value="HAD-like_sf"/>
</dbReference>
<keyword evidence="13" id="KW-1003">Cell membrane</keyword>
<evidence type="ECO:0000256" key="3">
    <source>
        <dbReference type="ARBA" id="ARBA00022539"/>
    </source>
</evidence>
<feature type="transmembrane region" description="Helical" evidence="13">
    <location>
        <begin position="812"/>
        <end position="832"/>
    </location>
</feature>
<evidence type="ECO:0000313" key="17">
    <source>
        <dbReference type="Proteomes" id="UP001198220"/>
    </source>
</evidence>
<dbReference type="Gene3D" id="2.70.150.10">
    <property type="entry name" value="Calcium-transporting ATPase, cytoplasmic transduction domain A"/>
    <property type="match status" value="1"/>
</dbReference>
<keyword evidence="9 13" id="KW-1133">Transmembrane helix</keyword>
<evidence type="ECO:0000256" key="11">
    <source>
        <dbReference type="ARBA" id="ARBA00039103"/>
    </source>
</evidence>
<sequence>MKKEFLMLLEHQHDDECGCGCSHDHDHEEHVQEHSHEEHEHHHHEHGDSCGCDHDHGHDHEHEHHHHEHGDECGCGHHHEGGNAHGKRVYILENLGCANCAAKMEKRINELPGVAEATITYATKQLRITAENYDALLPQIQDICSSIESEVKVVPKETSNGLKTKVYIVENLDCANCAAKIERKINELDEVSEAVLTYTTQQLRITAANPDRILPKIKEVCAIVEPDAVIKEMERKPSVKKEEEKKFGMTAEQRTVVSIAVGAILFILMEVLEHVNMDMTVLLPFYVIAYAVLGWKVVLTAVRNMGKGQIFDENFLMSIATLGAFAIKSYPEAVGVMLFYRIGEFFEEKAVERSRGQIMEAVDLRPETVNLVENGETKVIPAEDAVPGDIILVRPGDRIPLDGIVIDGDSRIDTSPITGEPVPVHVATNDEVTSGCVNTSGQLTVRVAKPLGESMVTRILDSVENAAASKPKVDRFITKFSRVYTPIVVFLALGTALLPPLVGGGDWHYWIYTALSFLVMSCPCALVLSVPLAFFSGIGAGSKKGILFKGGVALEALADVKAVVMDKTGTITEGNFVLQKTVSAGKLSEDELLQITASCEQNSTHPIAVSIVTAAKEKGLQLSKPSTLKEIAGEGILAIIDGNVVLCGNRKLMEHHSVNLSAYENDVFGTEVLVAVEGDYAGYLTISDTIKADAKSAIAALKKQGITTAMLTGDAQNSAEAVAKETGIDEVHAKLLPQDKLSELQKIRSQHEHVMFVGDGINDAPVLAGADVGAAMGSGADAAIEAADVVYMTSSMTAIPDSMRIAKSAVSISWQNIVFALAIKILVMILGLCGFASMWMAVFADTGVAMLCVLNSIRVLYKK</sequence>
<dbReference type="InterPro" id="IPR059000">
    <property type="entry name" value="ATPase_P-type_domA"/>
</dbReference>
<name>A0AAE3A4U8_9FIRM</name>
<dbReference type="InterPro" id="IPR027256">
    <property type="entry name" value="P-typ_ATPase_IB"/>
</dbReference>
<dbReference type="SFLD" id="SFLDG00002">
    <property type="entry name" value="C1.7:_P-type_atpase_like"/>
    <property type="match status" value="1"/>
</dbReference>
<organism evidence="16 17">
    <name type="scientific">Hominiventricola filiformis</name>
    <dbReference type="NCBI Taxonomy" id="2885352"/>
    <lineage>
        <taxon>Bacteria</taxon>
        <taxon>Bacillati</taxon>
        <taxon>Bacillota</taxon>
        <taxon>Clostridia</taxon>
        <taxon>Lachnospirales</taxon>
        <taxon>Lachnospiraceae</taxon>
        <taxon>Hominiventricola</taxon>
    </lineage>
</organism>
<keyword evidence="5 13" id="KW-0479">Metal-binding</keyword>
<dbReference type="InterPro" id="IPR036163">
    <property type="entry name" value="HMA_dom_sf"/>
</dbReference>
<comment type="catalytic activity">
    <reaction evidence="12">
        <text>Cd(2+)(in) + ATP + H2O = Cd(2+)(out) + ADP + phosphate + H(+)</text>
        <dbReference type="Rhea" id="RHEA:12132"/>
        <dbReference type="ChEBI" id="CHEBI:15377"/>
        <dbReference type="ChEBI" id="CHEBI:15378"/>
        <dbReference type="ChEBI" id="CHEBI:30616"/>
        <dbReference type="ChEBI" id="CHEBI:43474"/>
        <dbReference type="ChEBI" id="CHEBI:48775"/>
        <dbReference type="ChEBI" id="CHEBI:456216"/>
        <dbReference type="EC" id="7.2.2.21"/>
    </reaction>
</comment>
<feature type="domain" description="HMA" evidence="15">
    <location>
        <begin position="163"/>
        <end position="229"/>
    </location>
</feature>
<dbReference type="Gene3D" id="3.40.50.1000">
    <property type="entry name" value="HAD superfamily/HAD-like"/>
    <property type="match status" value="1"/>
</dbReference>
<feature type="domain" description="HMA" evidence="15">
    <location>
        <begin position="86"/>
        <end position="155"/>
    </location>
</feature>
<proteinExistence type="inferred from homology"/>
<dbReference type="SUPFAM" id="SSF55008">
    <property type="entry name" value="HMA, heavy metal-associated domain"/>
    <property type="match status" value="2"/>
</dbReference>
<keyword evidence="4 13" id="KW-0812">Transmembrane</keyword>
<feature type="transmembrane region" description="Helical" evidence="13">
    <location>
        <begin position="255"/>
        <end position="275"/>
    </location>
</feature>
<evidence type="ECO:0000256" key="4">
    <source>
        <dbReference type="ARBA" id="ARBA00022692"/>
    </source>
</evidence>
<feature type="transmembrane region" description="Helical" evidence="13">
    <location>
        <begin position="509"/>
        <end position="535"/>
    </location>
</feature>
<evidence type="ECO:0000256" key="7">
    <source>
        <dbReference type="ARBA" id="ARBA00022840"/>
    </source>
</evidence>
<dbReference type="Proteomes" id="UP001198220">
    <property type="component" value="Unassembled WGS sequence"/>
</dbReference>
<keyword evidence="6 13" id="KW-0547">Nucleotide-binding</keyword>
<dbReference type="GO" id="GO:0008551">
    <property type="term" value="F:P-type cadmium transporter activity"/>
    <property type="evidence" value="ECO:0007669"/>
    <property type="project" value="UniProtKB-EC"/>
</dbReference>
<dbReference type="Pfam" id="PF00702">
    <property type="entry name" value="Hydrolase"/>
    <property type="match status" value="1"/>
</dbReference>
<dbReference type="InterPro" id="IPR023299">
    <property type="entry name" value="ATPase_P-typ_cyto_dom_N"/>
</dbReference>
<dbReference type="Pfam" id="PF00122">
    <property type="entry name" value="E1-E2_ATPase"/>
    <property type="match status" value="1"/>
</dbReference>
<dbReference type="Gene3D" id="3.30.70.100">
    <property type="match status" value="2"/>
</dbReference>
<dbReference type="GO" id="GO:0005886">
    <property type="term" value="C:plasma membrane"/>
    <property type="evidence" value="ECO:0007669"/>
    <property type="project" value="UniProtKB-SubCell"/>
</dbReference>
<reference evidence="16 17" key="1">
    <citation type="submission" date="2021-10" db="EMBL/GenBank/DDBJ databases">
        <title>Anaerobic single-cell dispensing facilitates the cultivation of human gut bacteria.</title>
        <authorList>
            <person name="Afrizal A."/>
        </authorList>
    </citation>
    <scope>NUCLEOTIDE SEQUENCE [LARGE SCALE GENOMIC DNA]</scope>
    <source>
        <strain evidence="16 17">CLA-AA-H276</strain>
    </source>
</reference>
<dbReference type="GO" id="GO:0016887">
    <property type="term" value="F:ATP hydrolysis activity"/>
    <property type="evidence" value="ECO:0007669"/>
    <property type="project" value="InterPro"/>
</dbReference>
<feature type="transmembrane region" description="Helical" evidence="13">
    <location>
        <begin position="838"/>
        <end position="861"/>
    </location>
</feature>
<dbReference type="PANTHER" id="PTHR48085">
    <property type="entry name" value="CADMIUM/ZINC-TRANSPORTING ATPASE HMA2-RELATED"/>
    <property type="match status" value="1"/>
</dbReference>
<evidence type="ECO:0000256" key="9">
    <source>
        <dbReference type="ARBA" id="ARBA00022989"/>
    </source>
</evidence>
<evidence type="ECO:0000256" key="8">
    <source>
        <dbReference type="ARBA" id="ARBA00022967"/>
    </source>
</evidence>
<dbReference type="InterPro" id="IPR008250">
    <property type="entry name" value="ATPase_P-typ_transduc_dom_A_sf"/>
</dbReference>
<dbReference type="SUPFAM" id="SSF56784">
    <property type="entry name" value="HAD-like"/>
    <property type="match status" value="1"/>
</dbReference>
<dbReference type="InterPro" id="IPR051014">
    <property type="entry name" value="Cation_Transport_ATPase_IB"/>
</dbReference>
<evidence type="ECO:0000259" key="15">
    <source>
        <dbReference type="PROSITE" id="PS50846"/>
    </source>
</evidence>
<dbReference type="InterPro" id="IPR023214">
    <property type="entry name" value="HAD_sf"/>
</dbReference>
<evidence type="ECO:0000256" key="1">
    <source>
        <dbReference type="ARBA" id="ARBA00004141"/>
    </source>
</evidence>
<keyword evidence="17" id="KW-1185">Reference proteome</keyword>
<keyword evidence="3" id="KW-0104">Cadmium</keyword>
<dbReference type="CDD" id="cd00371">
    <property type="entry name" value="HMA"/>
    <property type="match status" value="2"/>
</dbReference>
<dbReference type="InterPro" id="IPR018303">
    <property type="entry name" value="ATPase_P-typ_P_site"/>
</dbReference>
<comment type="caution">
    <text evidence="16">The sequence shown here is derived from an EMBL/GenBank/DDBJ whole genome shotgun (WGS) entry which is preliminary data.</text>
</comment>
<evidence type="ECO:0000256" key="6">
    <source>
        <dbReference type="ARBA" id="ARBA00022741"/>
    </source>
</evidence>